<feature type="domain" description="C-type lectin" evidence="3">
    <location>
        <begin position="168"/>
        <end position="281"/>
    </location>
</feature>
<keyword evidence="1" id="KW-1015">Disulfide bond</keyword>
<dbReference type="PANTHER" id="PTHR45784:SF3">
    <property type="entry name" value="C-TYPE LECTIN DOMAIN FAMILY 4 MEMBER K-LIKE-RELATED"/>
    <property type="match status" value="1"/>
</dbReference>
<sequence length="284" mass="31256">MNWSTNGPTNWSINWTTWQMSEPNNGQSNGKVNWTTNGLMNVSVVEPTSELIYGESNGLMNYTTNGSINQPVNGGSNRPTNGPTSNSNLFQESSQTTNIQGARLSVTLNNKSSSRATSEPVSFSSALLMSLASATSTSAGYIGSPDNTATGYRTENLGTNTMALSSLYLVLRSMTWTESQSYCRQHYTDLAAVTSSKEHSTISFFLSTQTSGTRYWFGLRKSQFWGNWYWSGGQSFGEYTNWGQGEPLEPLSKMCGLISNPAENLSWSSECCVMRLPFLCYKMD</sequence>
<evidence type="ECO:0000313" key="5">
    <source>
        <dbReference type="Proteomes" id="UP001295444"/>
    </source>
</evidence>
<evidence type="ECO:0000256" key="1">
    <source>
        <dbReference type="ARBA" id="ARBA00023157"/>
    </source>
</evidence>
<gene>
    <name evidence="4" type="ORF">PECUL_23A060752</name>
</gene>
<evidence type="ECO:0000313" key="4">
    <source>
        <dbReference type="EMBL" id="CAH2272311.1"/>
    </source>
</evidence>
<dbReference type="AlphaFoldDB" id="A0AAD1RIW5"/>
<dbReference type="InterPro" id="IPR001304">
    <property type="entry name" value="C-type_lectin-like"/>
</dbReference>
<reference evidence="4" key="1">
    <citation type="submission" date="2022-03" db="EMBL/GenBank/DDBJ databases">
        <authorList>
            <person name="Alioto T."/>
            <person name="Alioto T."/>
            <person name="Gomez Garrido J."/>
        </authorList>
    </citation>
    <scope>NUCLEOTIDE SEQUENCE</scope>
</reference>
<accession>A0AAD1RIW5</accession>
<dbReference type="SMART" id="SM00034">
    <property type="entry name" value="CLECT"/>
    <property type="match status" value="1"/>
</dbReference>
<dbReference type="InterPro" id="IPR016186">
    <property type="entry name" value="C-type_lectin-like/link_sf"/>
</dbReference>
<evidence type="ECO:0000256" key="2">
    <source>
        <dbReference type="SAM" id="MobiDB-lite"/>
    </source>
</evidence>
<keyword evidence="5" id="KW-1185">Reference proteome</keyword>
<proteinExistence type="predicted"/>
<protein>
    <recommendedName>
        <fullName evidence="3">C-type lectin domain-containing protein</fullName>
    </recommendedName>
</protein>
<dbReference type="PROSITE" id="PS50041">
    <property type="entry name" value="C_TYPE_LECTIN_2"/>
    <property type="match status" value="1"/>
</dbReference>
<organism evidence="4 5">
    <name type="scientific">Pelobates cultripes</name>
    <name type="common">Western spadefoot toad</name>
    <dbReference type="NCBI Taxonomy" id="61616"/>
    <lineage>
        <taxon>Eukaryota</taxon>
        <taxon>Metazoa</taxon>
        <taxon>Chordata</taxon>
        <taxon>Craniata</taxon>
        <taxon>Vertebrata</taxon>
        <taxon>Euteleostomi</taxon>
        <taxon>Amphibia</taxon>
        <taxon>Batrachia</taxon>
        <taxon>Anura</taxon>
        <taxon>Pelobatoidea</taxon>
        <taxon>Pelobatidae</taxon>
        <taxon>Pelobates</taxon>
    </lineage>
</organism>
<dbReference type="Proteomes" id="UP001295444">
    <property type="component" value="Chromosome 03"/>
</dbReference>
<dbReference type="PANTHER" id="PTHR45784">
    <property type="entry name" value="C-TYPE LECTIN DOMAIN FAMILY 20 MEMBER A-RELATED"/>
    <property type="match status" value="1"/>
</dbReference>
<dbReference type="SUPFAM" id="SSF56436">
    <property type="entry name" value="C-type lectin-like"/>
    <property type="match status" value="1"/>
</dbReference>
<dbReference type="EMBL" id="OW240914">
    <property type="protein sequence ID" value="CAH2272311.1"/>
    <property type="molecule type" value="Genomic_DNA"/>
</dbReference>
<dbReference type="Pfam" id="PF00059">
    <property type="entry name" value="Lectin_C"/>
    <property type="match status" value="1"/>
</dbReference>
<name>A0AAD1RIW5_PELCU</name>
<evidence type="ECO:0000259" key="3">
    <source>
        <dbReference type="PROSITE" id="PS50041"/>
    </source>
</evidence>
<dbReference type="InterPro" id="IPR018378">
    <property type="entry name" value="C-type_lectin_CS"/>
</dbReference>
<dbReference type="PROSITE" id="PS00615">
    <property type="entry name" value="C_TYPE_LECTIN_1"/>
    <property type="match status" value="1"/>
</dbReference>
<dbReference type="CDD" id="cd00037">
    <property type="entry name" value="CLECT"/>
    <property type="match status" value="1"/>
</dbReference>
<dbReference type="Gene3D" id="3.10.100.10">
    <property type="entry name" value="Mannose-Binding Protein A, subunit A"/>
    <property type="match status" value="1"/>
</dbReference>
<dbReference type="InterPro" id="IPR016187">
    <property type="entry name" value="CTDL_fold"/>
</dbReference>
<feature type="region of interest" description="Disordered" evidence="2">
    <location>
        <begin position="72"/>
        <end position="97"/>
    </location>
</feature>